<feature type="coiled-coil region" evidence="1">
    <location>
        <begin position="252"/>
        <end position="279"/>
    </location>
</feature>
<organism evidence="3 4">
    <name type="scientific">Fibrobacter succinogenes (strain ATCC 19169 / S85)</name>
    <dbReference type="NCBI Taxonomy" id="59374"/>
    <lineage>
        <taxon>Bacteria</taxon>
        <taxon>Pseudomonadati</taxon>
        <taxon>Fibrobacterota</taxon>
        <taxon>Fibrobacteria</taxon>
        <taxon>Fibrobacterales</taxon>
        <taxon>Fibrobacteraceae</taxon>
        <taxon>Fibrobacter</taxon>
    </lineage>
</organism>
<evidence type="ECO:0000313" key="3">
    <source>
        <dbReference type="EMBL" id="ACX75712.1"/>
    </source>
</evidence>
<evidence type="ECO:0000259" key="2">
    <source>
        <dbReference type="Pfam" id="PF14394"/>
    </source>
</evidence>
<dbReference type="InterPro" id="IPR025537">
    <property type="entry name" value="DUF4423"/>
</dbReference>
<evidence type="ECO:0000256" key="1">
    <source>
        <dbReference type="SAM" id="Coils"/>
    </source>
</evidence>
<feature type="domain" description="DUF4423" evidence="2">
    <location>
        <begin position="134"/>
        <end position="296"/>
    </location>
</feature>
<reference evidence="3" key="1">
    <citation type="submission" date="2009-10" db="EMBL/GenBank/DDBJ databases">
        <title>Complete sequence of Fibrobacter succinogenes subsp. succinogenes S85.</title>
        <authorList>
            <consortium name="US DOE Joint Genome Institute"/>
            <person name="Lucas S."/>
            <person name="Copeland A."/>
            <person name="Lapidus A."/>
            <person name="Glavina del Rio T."/>
            <person name="Tice H."/>
            <person name="Bruce D."/>
            <person name="Goodwin L."/>
            <person name="Pitluck S."/>
            <person name="Chertkov O."/>
            <person name="Detter J.C."/>
            <person name="Han C."/>
            <person name="Tapia R."/>
            <person name="Larimer F."/>
            <person name="Land M."/>
            <person name="Hauser L."/>
            <person name="Kyrpides N."/>
            <person name="Mikhailova N."/>
            <person name="Weimer P.J."/>
            <person name="Stevenson D.M."/>
            <person name="Boyum J."/>
            <person name="Brumm P.I."/>
            <person name="Mead D."/>
        </authorList>
    </citation>
    <scope>NUCLEOTIDE SEQUENCE [LARGE SCALE GENOMIC DNA]</scope>
    <source>
        <strain evidence="3">S85</strain>
    </source>
</reference>
<dbReference type="InterPro" id="IPR011873">
    <property type="entry name" value="CHP02147"/>
</dbReference>
<accession>A0ABN3YX34</accession>
<sequence>MENHILMLFLKKCSHLSSHKYYIILVENYIDIYQFTHFRKYLEEYQAARVQSDPEFTRTGICNMLGLPKTRSYFADVLRGKKVSPRMTAKFIEVLGLNKKAAKYFETMVKLDQAKTETARSAAMEELLHLHPNPQHILDSNTYEYYNHWYHSAMFAILDAMDVTDDLTPVQKRIFPKIPLGKIKDSLSLLEKLGLARKNESGFWKPTKESISSGPYNNAELIKQYQLQCFELSKQALITRPKMPTVMSTLTFSISNNAYKKLESELQEFKAKARRIISEDNEKANGVYQMNLHLFSNLDPEVKA</sequence>
<gene>
    <name evidence="3" type="ordered locus">Fisuc_2125</name>
</gene>
<evidence type="ECO:0000313" key="4">
    <source>
        <dbReference type="Proteomes" id="UP000001497"/>
    </source>
</evidence>
<dbReference type="Proteomes" id="UP000001497">
    <property type="component" value="Chromosome"/>
</dbReference>
<protein>
    <recommendedName>
        <fullName evidence="2">DUF4423 domain-containing protein</fullName>
    </recommendedName>
</protein>
<proteinExistence type="predicted"/>
<name>A0ABN3YX34_FIBSS</name>
<keyword evidence="1" id="KW-0175">Coiled coil</keyword>
<dbReference type="Pfam" id="PF14394">
    <property type="entry name" value="DUF4423"/>
    <property type="match status" value="1"/>
</dbReference>
<dbReference type="NCBIfam" id="TIGR02147">
    <property type="entry name" value="Fsuc_second"/>
    <property type="match status" value="1"/>
</dbReference>
<keyword evidence="4" id="KW-1185">Reference proteome</keyword>
<dbReference type="EMBL" id="CP001792">
    <property type="protein sequence ID" value="ACX75712.1"/>
    <property type="molecule type" value="Genomic_DNA"/>
</dbReference>